<keyword evidence="2" id="KW-1185">Reference proteome</keyword>
<gene>
    <name evidence="1" type="ORF">AFUS01_LOCUS19670</name>
</gene>
<organism evidence="1 2">
    <name type="scientific">Allacma fusca</name>
    <dbReference type="NCBI Taxonomy" id="39272"/>
    <lineage>
        <taxon>Eukaryota</taxon>
        <taxon>Metazoa</taxon>
        <taxon>Ecdysozoa</taxon>
        <taxon>Arthropoda</taxon>
        <taxon>Hexapoda</taxon>
        <taxon>Collembola</taxon>
        <taxon>Symphypleona</taxon>
        <taxon>Sminthuridae</taxon>
        <taxon>Allacma</taxon>
    </lineage>
</organism>
<dbReference type="AlphaFoldDB" id="A0A8J2PBL6"/>
<sequence length="90" mass="9829">MGLIYLFGLLVLLFSVACIILALLADSDIVTYLYSRYGKQPAGSEKPLLKTCIVQGYVVPYSFAIIIETLRGKNVEVYIKEGLQGGNPGK</sequence>
<accession>A0A8J2PBL6</accession>
<reference evidence="1" key="1">
    <citation type="submission" date="2021-06" db="EMBL/GenBank/DDBJ databases">
        <authorList>
            <person name="Hodson N. C."/>
            <person name="Mongue J. A."/>
            <person name="Jaron S. K."/>
        </authorList>
    </citation>
    <scope>NUCLEOTIDE SEQUENCE</scope>
</reference>
<dbReference type="Proteomes" id="UP000708208">
    <property type="component" value="Unassembled WGS sequence"/>
</dbReference>
<comment type="caution">
    <text evidence="1">The sequence shown here is derived from an EMBL/GenBank/DDBJ whole genome shotgun (WGS) entry which is preliminary data.</text>
</comment>
<proteinExistence type="predicted"/>
<evidence type="ECO:0000313" key="1">
    <source>
        <dbReference type="EMBL" id="CAG7731061.1"/>
    </source>
</evidence>
<dbReference type="EMBL" id="CAJVCH010205052">
    <property type="protein sequence ID" value="CAG7731061.1"/>
    <property type="molecule type" value="Genomic_DNA"/>
</dbReference>
<protein>
    <submittedName>
        <fullName evidence="1">Uncharacterized protein</fullName>
    </submittedName>
</protein>
<evidence type="ECO:0000313" key="2">
    <source>
        <dbReference type="Proteomes" id="UP000708208"/>
    </source>
</evidence>
<name>A0A8J2PBL6_9HEXA</name>